<dbReference type="PANTHER" id="PTHR30543:SF21">
    <property type="entry name" value="NAD(P)H-DEPENDENT FMN REDUCTASE LOT6"/>
    <property type="match status" value="1"/>
</dbReference>
<dbReference type="GO" id="GO:0005829">
    <property type="term" value="C:cytosol"/>
    <property type="evidence" value="ECO:0007669"/>
    <property type="project" value="TreeGrafter"/>
</dbReference>
<feature type="domain" description="NADPH-dependent FMN reductase-like" evidence="1">
    <location>
        <begin position="3"/>
        <end position="136"/>
    </location>
</feature>
<evidence type="ECO:0000313" key="3">
    <source>
        <dbReference type="Proteomes" id="UP000474296"/>
    </source>
</evidence>
<dbReference type="RefSeq" id="WP_164029630.1">
    <property type="nucleotide sequence ID" value="NZ_JAABOQ010000002.1"/>
</dbReference>
<dbReference type="InterPro" id="IPR005025">
    <property type="entry name" value="FMN_Rdtase-like_dom"/>
</dbReference>
<sequence length="180" mass="20229">MASILAFNGSNSSKSINYELVKYASSLIQDHEVNLLKMSRYPFPMYSEDLEKSDGYLNSLIELKNDIVSADGLIISVNEHNTMLSAYFKNLIDWLSRIERKFLKDTKLLLLSTSPGQRGAQTALSLAKDVLPRFGAEIYDAFCLPSFNENFSMDSKSISNVELDDQLKTIVTGFSNQFSD</sequence>
<evidence type="ECO:0000259" key="1">
    <source>
        <dbReference type="Pfam" id="PF03358"/>
    </source>
</evidence>
<proteinExistence type="predicted"/>
<dbReference type="InterPro" id="IPR029039">
    <property type="entry name" value="Flavoprotein-like_sf"/>
</dbReference>
<dbReference type="Proteomes" id="UP000474296">
    <property type="component" value="Unassembled WGS sequence"/>
</dbReference>
<reference evidence="2 3" key="1">
    <citation type="submission" date="2020-01" db="EMBL/GenBank/DDBJ databases">
        <title>Spongiivirga citrea KCTC 32990T.</title>
        <authorList>
            <person name="Wang G."/>
        </authorList>
    </citation>
    <scope>NUCLEOTIDE SEQUENCE [LARGE SCALE GENOMIC DNA]</scope>
    <source>
        <strain evidence="2 3">KCTC 32990</strain>
    </source>
</reference>
<gene>
    <name evidence="2" type="ORF">GWK10_03995</name>
</gene>
<dbReference type="AlphaFoldDB" id="A0A6M0CEV1"/>
<dbReference type="PANTHER" id="PTHR30543">
    <property type="entry name" value="CHROMATE REDUCTASE"/>
    <property type="match status" value="1"/>
</dbReference>
<accession>A0A6M0CEV1</accession>
<dbReference type="Pfam" id="PF03358">
    <property type="entry name" value="FMN_red"/>
    <property type="match status" value="1"/>
</dbReference>
<dbReference type="EMBL" id="JAABOQ010000002">
    <property type="protein sequence ID" value="NER16355.1"/>
    <property type="molecule type" value="Genomic_DNA"/>
</dbReference>
<keyword evidence="3" id="KW-1185">Reference proteome</keyword>
<name>A0A6M0CEV1_9FLAO</name>
<organism evidence="2 3">
    <name type="scientific">Spongiivirga citrea</name>
    <dbReference type="NCBI Taxonomy" id="1481457"/>
    <lineage>
        <taxon>Bacteria</taxon>
        <taxon>Pseudomonadati</taxon>
        <taxon>Bacteroidota</taxon>
        <taxon>Flavobacteriia</taxon>
        <taxon>Flavobacteriales</taxon>
        <taxon>Flavobacteriaceae</taxon>
        <taxon>Spongiivirga</taxon>
    </lineage>
</organism>
<dbReference type="GO" id="GO:0016491">
    <property type="term" value="F:oxidoreductase activity"/>
    <property type="evidence" value="ECO:0007669"/>
    <property type="project" value="InterPro"/>
</dbReference>
<dbReference type="SUPFAM" id="SSF52218">
    <property type="entry name" value="Flavoproteins"/>
    <property type="match status" value="1"/>
</dbReference>
<dbReference type="GO" id="GO:0010181">
    <property type="term" value="F:FMN binding"/>
    <property type="evidence" value="ECO:0007669"/>
    <property type="project" value="TreeGrafter"/>
</dbReference>
<comment type="caution">
    <text evidence="2">The sequence shown here is derived from an EMBL/GenBank/DDBJ whole genome shotgun (WGS) entry which is preliminary data.</text>
</comment>
<evidence type="ECO:0000313" key="2">
    <source>
        <dbReference type="EMBL" id="NER16355.1"/>
    </source>
</evidence>
<dbReference type="InterPro" id="IPR050712">
    <property type="entry name" value="NAD(P)H-dep_reductase"/>
</dbReference>
<protein>
    <submittedName>
        <fullName evidence="2">NADPH-dependent FMN reductase</fullName>
    </submittedName>
</protein>
<dbReference type="Gene3D" id="3.40.50.360">
    <property type="match status" value="1"/>
</dbReference>